<dbReference type="EMBL" id="CP036290">
    <property type="protein sequence ID" value="QDU84476.1"/>
    <property type="molecule type" value="Genomic_DNA"/>
</dbReference>
<organism evidence="1 2">
    <name type="scientific">Rohdeia mirabilis</name>
    <dbReference type="NCBI Taxonomy" id="2528008"/>
    <lineage>
        <taxon>Bacteria</taxon>
        <taxon>Pseudomonadati</taxon>
        <taxon>Planctomycetota</taxon>
        <taxon>Planctomycetia</taxon>
        <taxon>Planctomycetia incertae sedis</taxon>
        <taxon>Rohdeia</taxon>
    </lineage>
</organism>
<proteinExistence type="predicted"/>
<dbReference type="AlphaFoldDB" id="A0A518CZ23"/>
<evidence type="ECO:0000313" key="1">
    <source>
        <dbReference type="EMBL" id="QDU84476.1"/>
    </source>
</evidence>
<dbReference type="Proteomes" id="UP000319342">
    <property type="component" value="Chromosome"/>
</dbReference>
<keyword evidence="2" id="KW-1185">Reference proteome</keyword>
<name>A0A518CZ23_9BACT</name>
<evidence type="ECO:0000313" key="2">
    <source>
        <dbReference type="Proteomes" id="UP000319342"/>
    </source>
</evidence>
<protein>
    <submittedName>
        <fullName evidence="1">Uncharacterized protein</fullName>
    </submittedName>
</protein>
<gene>
    <name evidence="1" type="ORF">Pla163_15860</name>
</gene>
<accession>A0A518CZ23</accession>
<sequence length="609" mass="64975">MASAVITMFTTGALVAVSVVLASSQDRASQTARYETEAEYLARGILQSAKREVQTKLANWEWDDFFPAGKHIEYTTEIDGVDHTYWVKSIDLVEIVPSWDATGTLTYYLPLEITAQATIGDSVSVRSMLVAAAATPVFQFAVFYTDDLEISNGPNMEIGGRVHSNGDIYMSPNGSTLTMNTNYLRANGDVYRGRKTNLAASNGTVEIRRYVENPFDPSEPETYVDMATKGELTAIGITNTSGYDSNFTTGHDANGDGDFDDVGDFLPFLAGALDNWGSPSGYTGTTGYTVLTGEHGIGEAITPEIESISAYEEATGGDYEIDSGTGLIVPAAGGPGTGTHGPGFFHESAGLTIMVQPDDSWKAYDYAGNDITTAIAATGAVSTDMIYDARQDIGDTGAEVQVAVVDVDLLNSSGYFPYNGLLYAADLDADGGVKCGGLLLKNGSELAGPLTAVSQGAVYVQGDYNTVAKKGASVVGDAVNLLSNAWDNSKTKGNLPSADDTTWNMGIITGNQESDKATNTYNGGLENLPRFHEKWSNKTAEITGSLVCPWQSVLCDGEWIYGDDRYQAPKRVWNYDTAFNNFANLPPFSPFAVVGLEVADWAGRLPGSN</sequence>
<reference evidence="1 2" key="1">
    <citation type="submission" date="2019-02" db="EMBL/GenBank/DDBJ databases">
        <title>Deep-cultivation of Planctomycetes and their phenomic and genomic characterization uncovers novel biology.</title>
        <authorList>
            <person name="Wiegand S."/>
            <person name="Jogler M."/>
            <person name="Boedeker C."/>
            <person name="Pinto D."/>
            <person name="Vollmers J."/>
            <person name="Rivas-Marin E."/>
            <person name="Kohn T."/>
            <person name="Peeters S.H."/>
            <person name="Heuer A."/>
            <person name="Rast P."/>
            <person name="Oberbeckmann S."/>
            <person name="Bunk B."/>
            <person name="Jeske O."/>
            <person name="Meyerdierks A."/>
            <person name="Storesund J.E."/>
            <person name="Kallscheuer N."/>
            <person name="Luecker S."/>
            <person name="Lage O.M."/>
            <person name="Pohl T."/>
            <person name="Merkel B.J."/>
            <person name="Hornburger P."/>
            <person name="Mueller R.-W."/>
            <person name="Bruemmer F."/>
            <person name="Labrenz M."/>
            <person name="Spormann A.M."/>
            <person name="Op den Camp H."/>
            <person name="Overmann J."/>
            <person name="Amann R."/>
            <person name="Jetten M.S.M."/>
            <person name="Mascher T."/>
            <person name="Medema M.H."/>
            <person name="Devos D.P."/>
            <person name="Kaster A.-K."/>
            <person name="Ovreas L."/>
            <person name="Rohde M."/>
            <person name="Galperin M.Y."/>
            <person name="Jogler C."/>
        </authorList>
    </citation>
    <scope>NUCLEOTIDE SEQUENCE [LARGE SCALE GENOMIC DNA]</scope>
    <source>
        <strain evidence="1 2">Pla163</strain>
    </source>
</reference>